<organism evidence="1">
    <name type="scientific">Desertifilum tharense IPPAS B-1220</name>
    <dbReference type="NCBI Taxonomy" id="1781255"/>
    <lineage>
        <taxon>Bacteria</taxon>
        <taxon>Bacillati</taxon>
        <taxon>Cyanobacteriota</taxon>
        <taxon>Cyanophyceae</taxon>
        <taxon>Desertifilales</taxon>
        <taxon>Desertifilaceae</taxon>
        <taxon>Desertifilum</taxon>
    </lineage>
</organism>
<protein>
    <submittedName>
        <fullName evidence="1">Uncharacterized protein</fullName>
    </submittedName>
</protein>
<sequence>MTSDAEIEAALRAAFNQCEAENCPLTEQQKQILLEIAGQLLQSAQLCSPQRRTNPLDELTSEERLALLQFAKEQDRLNRPWKAKLLNDWLHNRDSGSVQFIRDRYGPQWLNRVKPIHLAKYYDQAAEVGLKLKVGSRIEVCNALWEWVQKGDTEALEWFPCTVVGLYESSDEDYTYTNCLVRFENGAEYEIQGIYEWNHPNWRWTVDN</sequence>
<dbReference type="EMBL" id="MJGC01000066">
    <property type="protein sequence ID" value="OEJ74346.1"/>
    <property type="molecule type" value="Genomic_DNA"/>
</dbReference>
<name>A0A1E5QI25_9CYAN</name>
<dbReference type="OrthoDB" id="456467at2"/>
<gene>
    <name evidence="1" type="ORF">BH720_14030</name>
</gene>
<evidence type="ECO:0000313" key="1">
    <source>
        <dbReference type="EMBL" id="OEJ74346.1"/>
    </source>
</evidence>
<accession>A0A1E5QI25</accession>
<comment type="caution">
    <text evidence="1">The sequence shown here is derived from an EMBL/GenBank/DDBJ whole genome shotgun (WGS) entry which is preliminary data.</text>
</comment>
<dbReference type="AlphaFoldDB" id="A0A1E5QI25"/>
<dbReference type="RefSeq" id="WP_069967844.1">
    <property type="nucleotide sequence ID" value="NZ_CM124774.1"/>
</dbReference>
<proteinExistence type="predicted"/>
<reference evidence="1" key="1">
    <citation type="submission" date="2016-09" db="EMBL/GenBank/DDBJ databases">
        <title>Draft genome of thermotolerant cyanobacterium Desertifilum sp. strain IPPAS B-1220.</title>
        <authorList>
            <person name="Sinetova M.A."/>
            <person name="Bolakhan K."/>
            <person name="Zayadan B.K."/>
            <person name="Mironov K.S."/>
            <person name="Ustinova V."/>
            <person name="Kupriyanova E.V."/>
            <person name="Sidorov R.A."/>
            <person name="Skrypnik A.N."/>
            <person name="Gogoleva N.E."/>
            <person name="Gogolev Y.V."/>
            <person name="Los D.A."/>
        </authorList>
    </citation>
    <scope>NUCLEOTIDE SEQUENCE [LARGE SCALE GENOMIC DNA]</scope>
    <source>
        <strain evidence="1">IPPAS B-1220</strain>
    </source>
</reference>